<organism evidence="1 2">
    <name type="scientific">Marininema halotolerans</name>
    <dbReference type="NCBI Taxonomy" id="1155944"/>
    <lineage>
        <taxon>Bacteria</taxon>
        <taxon>Bacillati</taxon>
        <taxon>Bacillota</taxon>
        <taxon>Bacilli</taxon>
        <taxon>Bacillales</taxon>
        <taxon>Thermoactinomycetaceae</taxon>
        <taxon>Marininema</taxon>
    </lineage>
</organism>
<dbReference type="Pfam" id="PF07485">
    <property type="entry name" value="DUF1529"/>
    <property type="match status" value="2"/>
</dbReference>
<sequence length="242" mass="27175">MSNLRTFTVRVFGRKTTEPINNLFLMQPNVKNPLNLGFFALLPREVTGVVNALSQQKLQVTSISPFSLYAHPNVVNVYIQSQESALIFAKKVRRVLNTLTMLVPSIPEPPPPPAFRLLCQAFSQIIGAQTVGIIGESCEVLRFRNIPFRVNGKPVSTDGLSYFNLGFENVDKQGKALCTGTVGLLRREVSPFINVLRKQKSIKYSPLFTRYFTNPTLHYLNYTAVERPLDFAKISRQAISVL</sequence>
<dbReference type="AlphaFoldDB" id="A0A1I6U2A4"/>
<name>A0A1I6U2A4_9BACL</name>
<evidence type="ECO:0000313" key="2">
    <source>
        <dbReference type="Proteomes" id="UP000198660"/>
    </source>
</evidence>
<keyword evidence="2" id="KW-1185">Reference proteome</keyword>
<accession>A0A1I6U2A4</accession>
<proteinExistence type="predicted"/>
<dbReference type="Proteomes" id="UP000198660">
    <property type="component" value="Unassembled WGS sequence"/>
</dbReference>
<dbReference type="InterPro" id="IPR011094">
    <property type="entry name" value="Uncharacterised_LppY/LpqO"/>
</dbReference>
<dbReference type="EMBL" id="FPAA01000013">
    <property type="protein sequence ID" value="SFS95504.1"/>
    <property type="molecule type" value="Genomic_DNA"/>
</dbReference>
<gene>
    <name evidence="1" type="ORF">SAMN05444972_1132</name>
</gene>
<evidence type="ECO:0000313" key="1">
    <source>
        <dbReference type="EMBL" id="SFS95504.1"/>
    </source>
</evidence>
<dbReference type="RefSeq" id="WP_091838767.1">
    <property type="nucleotide sequence ID" value="NZ_FPAA01000013.1"/>
</dbReference>
<reference evidence="2" key="1">
    <citation type="submission" date="2016-10" db="EMBL/GenBank/DDBJ databases">
        <authorList>
            <person name="Varghese N."/>
            <person name="Submissions S."/>
        </authorList>
    </citation>
    <scope>NUCLEOTIDE SEQUENCE [LARGE SCALE GENOMIC DNA]</scope>
    <source>
        <strain evidence="2">DSM 45789</strain>
    </source>
</reference>
<protein>
    <submittedName>
        <fullName evidence="1">Uncharacterized protein</fullName>
    </submittedName>
</protein>